<dbReference type="AlphaFoldDB" id="A0AAV4NFB1"/>
<evidence type="ECO:0000256" key="1">
    <source>
        <dbReference type="SAM" id="MobiDB-lite"/>
    </source>
</evidence>
<feature type="compositionally biased region" description="Polar residues" evidence="1">
    <location>
        <begin position="21"/>
        <end position="30"/>
    </location>
</feature>
<reference evidence="2 3" key="1">
    <citation type="submission" date="2021-06" db="EMBL/GenBank/DDBJ databases">
        <title>Caerostris extrusa draft genome.</title>
        <authorList>
            <person name="Kono N."/>
            <person name="Arakawa K."/>
        </authorList>
    </citation>
    <scope>NUCLEOTIDE SEQUENCE [LARGE SCALE GENOMIC DNA]</scope>
</reference>
<evidence type="ECO:0000313" key="2">
    <source>
        <dbReference type="EMBL" id="GIX83168.1"/>
    </source>
</evidence>
<evidence type="ECO:0000313" key="3">
    <source>
        <dbReference type="Proteomes" id="UP001054945"/>
    </source>
</evidence>
<proteinExistence type="predicted"/>
<protein>
    <submittedName>
        <fullName evidence="2">Uncharacterized protein</fullName>
    </submittedName>
</protein>
<sequence>MSRSLTSWRMMHGQSPVANLRTDNGETSPSPHEKPETFVWLGFNLANLLEEKENVMDLRSKRIPCLLKIPHTQALLRTKIFPSSEHRYVQLRLNYVTYKIMDEHDVCQQ</sequence>
<feature type="region of interest" description="Disordered" evidence="1">
    <location>
        <begin position="1"/>
        <end position="33"/>
    </location>
</feature>
<comment type="caution">
    <text evidence="2">The sequence shown here is derived from an EMBL/GenBank/DDBJ whole genome shotgun (WGS) entry which is preliminary data.</text>
</comment>
<organism evidence="2 3">
    <name type="scientific">Caerostris extrusa</name>
    <name type="common">Bark spider</name>
    <name type="synonym">Caerostris bankana</name>
    <dbReference type="NCBI Taxonomy" id="172846"/>
    <lineage>
        <taxon>Eukaryota</taxon>
        <taxon>Metazoa</taxon>
        <taxon>Ecdysozoa</taxon>
        <taxon>Arthropoda</taxon>
        <taxon>Chelicerata</taxon>
        <taxon>Arachnida</taxon>
        <taxon>Araneae</taxon>
        <taxon>Araneomorphae</taxon>
        <taxon>Entelegynae</taxon>
        <taxon>Araneoidea</taxon>
        <taxon>Araneidae</taxon>
        <taxon>Caerostris</taxon>
    </lineage>
</organism>
<dbReference type="EMBL" id="BPLR01020838">
    <property type="protein sequence ID" value="GIX83168.1"/>
    <property type="molecule type" value="Genomic_DNA"/>
</dbReference>
<name>A0AAV4NFB1_CAEEX</name>
<gene>
    <name evidence="2" type="ORF">CEXT_191741</name>
</gene>
<accession>A0AAV4NFB1</accession>
<keyword evidence="3" id="KW-1185">Reference proteome</keyword>
<dbReference type="Proteomes" id="UP001054945">
    <property type="component" value="Unassembled WGS sequence"/>
</dbReference>